<evidence type="ECO:0000313" key="2">
    <source>
        <dbReference type="Proteomes" id="UP001196413"/>
    </source>
</evidence>
<proteinExistence type="predicted"/>
<accession>A0AAD5QN13</accession>
<dbReference type="AlphaFoldDB" id="A0AAD5QN13"/>
<organism evidence="1 2">
    <name type="scientific">Parelaphostrongylus tenuis</name>
    <name type="common">Meningeal worm</name>
    <dbReference type="NCBI Taxonomy" id="148309"/>
    <lineage>
        <taxon>Eukaryota</taxon>
        <taxon>Metazoa</taxon>
        <taxon>Ecdysozoa</taxon>
        <taxon>Nematoda</taxon>
        <taxon>Chromadorea</taxon>
        <taxon>Rhabditida</taxon>
        <taxon>Rhabditina</taxon>
        <taxon>Rhabditomorpha</taxon>
        <taxon>Strongyloidea</taxon>
        <taxon>Metastrongylidae</taxon>
        <taxon>Parelaphostrongylus</taxon>
    </lineage>
</organism>
<dbReference type="Proteomes" id="UP001196413">
    <property type="component" value="Unassembled WGS sequence"/>
</dbReference>
<protein>
    <submittedName>
        <fullName evidence="1">Uncharacterized protein</fullName>
    </submittedName>
</protein>
<comment type="caution">
    <text evidence="1">The sequence shown here is derived from an EMBL/GenBank/DDBJ whole genome shotgun (WGS) entry which is preliminary data.</text>
</comment>
<evidence type="ECO:0000313" key="1">
    <source>
        <dbReference type="EMBL" id="KAJ1352601.1"/>
    </source>
</evidence>
<sequence length="71" mass="8071">MNADCESLLSVWESMQTARRPPHTACVSKKHHYSTEANETICSRTNTDGPPQSTEAIKEATESFHWTEEYL</sequence>
<reference evidence="1" key="1">
    <citation type="submission" date="2021-06" db="EMBL/GenBank/DDBJ databases">
        <title>Parelaphostrongylus tenuis whole genome reference sequence.</title>
        <authorList>
            <person name="Garwood T.J."/>
            <person name="Larsen P.A."/>
            <person name="Fountain-Jones N.M."/>
            <person name="Garbe J.R."/>
            <person name="Macchietto M.G."/>
            <person name="Kania S.A."/>
            <person name="Gerhold R.W."/>
            <person name="Richards J.E."/>
            <person name="Wolf T.M."/>
        </authorList>
    </citation>
    <scope>NUCLEOTIDE SEQUENCE</scope>
    <source>
        <strain evidence="1">MNPRO001-30</strain>
        <tissue evidence="1">Meninges</tissue>
    </source>
</reference>
<keyword evidence="2" id="KW-1185">Reference proteome</keyword>
<gene>
    <name evidence="1" type="ORF">KIN20_008995</name>
</gene>
<name>A0AAD5QN13_PARTN</name>
<dbReference type="EMBL" id="JAHQIW010001482">
    <property type="protein sequence ID" value="KAJ1352601.1"/>
    <property type="molecule type" value="Genomic_DNA"/>
</dbReference>